<keyword evidence="2" id="KW-1185">Reference proteome</keyword>
<sequence>MEGCVLSQSTVNWRKRIPQVVIWALQSDGRWRMGPTSAAGLFRIVMSNVGSGWRLIFTSFQELFCGMQDALAGMPESTSSASSSHRRLFRKVIDGSTSKASFIETSVSTTSSDRVPFPQSSDTDRLRPCDGVQKQSVHSRRRAQCSDLWRRSVTSDSRLIIGCRGPYPS</sequence>
<organism evidence="1 2">
    <name type="scientific">Artomyces pyxidatus</name>
    <dbReference type="NCBI Taxonomy" id="48021"/>
    <lineage>
        <taxon>Eukaryota</taxon>
        <taxon>Fungi</taxon>
        <taxon>Dikarya</taxon>
        <taxon>Basidiomycota</taxon>
        <taxon>Agaricomycotina</taxon>
        <taxon>Agaricomycetes</taxon>
        <taxon>Russulales</taxon>
        <taxon>Auriscalpiaceae</taxon>
        <taxon>Artomyces</taxon>
    </lineage>
</organism>
<name>A0ACB8SK11_9AGAM</name>
<evidence type="ECO:0000313" key="1">
    <source>
        <dbReference type="EMBL" id="KAI0056216.1"/>
    </source>
</evidence>
<dbReference type="Proteomes" id="UP000814140">
    <property type="component" value="Unassembled WGS sequence"/>
</dbReference>
<reference evidence="1" key="2">
    <citation type="journal article" date="2022" name="New Phytol.">
        <title>Evolutionary transition to the ectomycorrhizal habit in the genomes of a hyperdiverse lineage of mushroom-forming fungi.</title>
        <authorList>
            <person name="Looney B."/>
            <person name="Miyauchi S."/>
            <person name="Morin E."/>
            <person name="Drula E."/>
            <person name="Courty P.E."/>
            <person name="Kohler A."/>
            <person name="Kuo A."/>
            <person name="LaButti K."/>
            <person name="Pangilinan J."/>
            <person name="Lipzen A."/>
            <person name="Riley R."/>
            <person name="Andreopoulos W."/>
            <person name="He G."/>
            <person name="Johnson J."/>
            <person name="Nolan M."/>
            <person name="Tritt A."/>
            <person name="Barry K.W."/>
            <person name="Grigoriev I.V."/>
            <person name="Nagy L.G."/>
            <person name="Hibbett D."/>
            <person name="Henrissat B."/>
            <person name="Matheny P.B."/>
            <person name="Labbe J."/>
            <person name="Martin F.M."/>
        </authorList>
    </citation>
    <scope>NUCLEOTIDE SEQUENCE</scope>
    <source>
        <strain evidence="1">HHB10654</strain>
    </source>
</reference>
<reference evidence="1" key="1">
    <citation type="submission" date="2021-03" db="EMBL/GenBank/DDBJ databases">
        <authorList>
            <consortium name="DOE Joint Genome Institute"/>
            <person name="Ahrendt S."/>
            <person name="Looney B.P."/>
            <person name="Miyauchi S."/>
            <person name="Morin E."/>
            <person name="Drula E."/>
            <person name="Courty P.E."/>
            <person name="Chicoki N."/>
            <person name="Fauchery L."/>
            <person name="Kohler A."/>
            <person name="Kuo A."/>
            <person name="Labutti K."/>
            <person name="Pangilinan J."/>
            <person name="Lipzen A."/>
            <person name="Riley R."/>
            <person name="Andreopoulos W."/>
            <person name="He G."/>
            <person name="Johnson J."/>
            <person name="Barry K.W."/>
            <person name="Grigoriev I.V."/>
            <person name="Nagy L."/>
            <person name="Hibbett D."/>
            <person name="Henrissat B."/>
            <person name="Matheny P.B."/>
            <person name="Labbe J."/>
            <person name="Martin F."/>
        </authorList>
    </citation>
    <scope>NUCLEOTIDE SEQUENCE</scope>
    <source>
        <strain evidence="1">HHB10654</strain>
    </source>
</reference>
<accession>A0ACB8SK11</accession>
<evidence type="ECO:0000313" key="2">
    <source>
        <dbReference type="Proteomes" id="UP000814140"/>
    </source>
</evidence>
<protein>
    <submittedName>
        <fullName evidence="1">Uncharacterized protein</fullName>
    </submittedName>
</protein>
<gene>
    <name evidence="1" type="ORF">BV25DRAFT_1640618</name>
</gene>
<proteinExistence type="predicted"/>
<comment type="caution">
    <text evidence="1">The sequence shown here is derived from an EMBL/GenBank/DDBJ whole genome shotgun (WGS) entry which is preliminary data.</text>
</comment>
<dbReference type="EMBL" id="MU277268">
    <property type="protein sequence ID" value="KAI0056216.1"/>
    <property type="molecule type" value="Genomic_DNA"/>
</dbReference>